<comment type="caution">
    <text evidence="7">The sequence shown here is derived from an EMBL/GenBank/DDBJ whole genome shotgun (WGS) entry which is preliminary data.</text>
</comment>
<dbReference type="EMBL" id="NNRK01000031">
    <property type="protein sequence ID" value="OYR11815.1"/>
    <property type="molecule type" value="Genomic_DNA"/>
</dbReference>
<dbReference type="GO" id="GO:0005737">
    <property type="term" value="C:cytoplasm"/>
    <property type="evidence" value="ECO:0007669"/>
    <property type="project" value="TreeGrafter"/>
</dbReference>
<feature type="active site" evidence="5">
    <location>
        <position position="57"/>
    </location>
</feature>
<dbReference type="PANTHER" id="PTHR42799:SF2">
    <property type="entry name" value="MITOCHONDRIAL PEPTIDE METHIONINE SULFOXIDE REDUCTASE"/>
    <property type="match status" value="1"/>
</dbReference>
<comment type="function">
    <text evidence="5">Has an important function as a repair enzyme for proteins that have been inactivated by oxidation. Catalyzes the reversible oxidation-reduction of methionine sulfoxide in proteins to methionine.</text>
</comment>
<dbReference type="GO" id="GO:0008113">
    <property type="term" value="F:peptide-methionine (S)-S-oxide reductase activity"/>
    <property type="evidence" value="ECO:0007669"/>
    <property type="project" value="UniProtKB-UniRule"/>
</dbReference>
<feature type="domain" description="Peptide methionine sulphoxide reductase MsrA" evidence="6">
    <location>
        <begin position="50"/>
        <end position="203"/>
    </location>
</feature>
<dbReference type="eggNOG" id="COG0225">
    <property type="taxonomic scope" value="Bacteria"/>
</dbReference>
<dbReference type="InterPro" id="IPR050162">
    <property type="entry name" value="MsrA_MetSO_reductase"/>
</dbReference>
<evidence type="ECO:0000313" key="7">
    <source>
        <dbReference type="EMBL" id="OYR11815.1"/>
    </source>
</evidence>
<dbReference type="InterPro" id="IPR002569">
    <property type="entry name" value="Met_Sox_Rdtase_MsrA_dom"/>
</dbReference>
<protein>
    <recommendedName>
        <fullName evidence="5">Peptide methionine sulfoxide reductase MsrA</fullName>
        <shortName evidence="5">Protein-methionine-S-oxide reductase</shortName>
        <ecNumber evidence="5">1.8.4.11</ecNumber>
    </recommendedName>
    <alternativeName>
        <fullName evidence="5">Peptide-methionine (S)-S-oxide reductase</fullName>
        <shortName evidence="5">Peptide Met(O) reductase</shortName>
    </alternativeName>
</protein>
<proteinExistence type="inferred from homology"/>
<dbReference type="HAMAP" id="MF_01401">
    <property type="entry name" value="MsrA"/>
    <property type="match status" value="1"/>
</dbReference>
<dbReference type="PANTHER" id="PTHR42799">
    <property type="entry name" value="MITOCHONDRIAL PEPTIDE METHIONINE SULFOXIDE REDUCTASE"/>
    <property type="match status" value="1"/>
</dbReference>
<evidence type="ECO:0000259" key="6">
    <source>
        <dbReference type="Pfam" id="PF01625"/>
    </source>
</evidence>
<organism evidence="7 8">
    <name type="scientific">Brucella rhizosphaerae</name>
    <dbReference type="NCBI Taxonomy" id="571254"/>
    <lineage>
        <taxon>Bacteria</taxon>
        <taxon>Pseudomonadati</taxon>
        <taxon>Pseudomonadota</taxon>
        <taxon>Alphaproteobacteria</taxon>
        <taxon>Hyphomicrobiales</taxon>
        <taxon>Brucellaceae</taxon>
        <taxon>Brucella/Ochrobactrum group</taxon>
        <taxon>Brucella</taxon>
    </lineage>
</organism>
<dbReference type="Proteomes" id="UP000216345">
    <property type="component" value="Unassembled WGS sequence"/>
</dbReference>
<evidence type="ECO:0000256" key="1">
    <source>
        <dbReference type="ARBA" id="ARBA00005591"/>
    </source>
</evidence>
<accession>A0A256FAC9</accession>
<gene>
    <name evidence="5 7" type="primary">msrA</name>
    <name evidence="7" type="ORF">CEV32_1348</name>
</gene>
<dbReference type="Gene3D" id="3.30.1060.10">
    <property type="entry name" value="Peptide methionine sulphoxide reductase MsrA"/>
    <property type="match status" value="1"/>
</dbReference>
<dbReference type="SUPFAM" id="SSF55068">
    <property type="entry name" value="Peptide methionine sulfoxide reductase"/>
    <property type="match status" value="1"/>
</dbReference>
<dbReference type="Pfam" id="PF01625">
    <property type="entry name" value="PMSR"/>
    <property type="match status" value="1"/>
</dbReference>
<evidence type="ECO:0000256" key="5">
    <source>
        <dbReference type="HAMAP-Rule" id="MF_01401"/>
    </source>
</evidence>
<comment type="catalytic activity">
    <reaction evidence="4 5">
        <text>[thioredoxin]-disulfide + L-methionine + H2O = L-methionine (S)-S-oxide + [thioredoxin]-dithiol</text>
        <dbReference type="Rhea" id="RHEA:19993"/>
        <dbReference type="Rhea" id="RHEA-COMP:10698"/>
        <dbReference type="Rhea" id="RHEA-COMP:10700"/>
        <dbReference type="ChEBI" id="CHEBI:15377"/>
        <dbReference type="ChEBI" id="CHEBI:29950"/>
        <dbReference type="ChEBI" id="CHEBI:50058"/>
        <dbReference type="ChEBI" id="CHEBI:57844"/>
        <dbReference type="ChEBI" id="CHEBI:58772"/>
        <dbReference type="EC" id="1.8.4.11"/>
    </reaction>
</comment>
<dbReference type="GO" id="GO:0034599">
    <property type="term" value="P:cellular response to oxidative stress"/>
    <property type="evidence" value="ECO:0007669"/>
    <property type="project" value="TreeGrafter"/>
</dbReference>
<dbReference type="RefSeq" id="WP_094578036.1">
    <property type="nucleotide sequence ID" value="NZ_JBHEEL010000013.1"/>
</dbReference>
<dbReference type="GO" id="GO:0033744">
    <property type="term" value="F:L-methionine:thioredoxin-disulfide S-oxidoreductase activity"/>
    <property type="evidence" value="ECO:0007669"/>
    <property type="project" value="RHEA"/>
</dbReference>
<dbReference type="AlphaFoldDB" id="A0A256FAC9"/>
<comment type="catalytic activity">
    <reaction evidence="3 5">
        <text>L-methionyl-[protein] + [thioredoxin]-disulfide + H2O = L-methionyl-(S)-S-oxide-[protein] + [thioredoxin]-dithiol</text>
        <dbReference type="Rhea" id="RHEA:14217"/>
        <dbReference type="Rhea" id="RHEA-COMP:10698"/>
        <dbReference type="Rhea" id="RHEA-COMP:10700"/>
        <dbReference type="Rhea" id="RHEA-COMP:12313"/>
        <dbReference type="Rhea" id="RHEA-COMP:12315"/>
        <dbReference type="ChEBI" id="CHEBI:15377"/>
        <dbReference type="ChEBI" id="CHEBI:16044"/>
        <dbReference type="ChEBI" id="CHEBI:29950"/>
        <dbReference type="ChEBI" id="CHEBI:44120"/>
        <dbReference type="ChEBI" id="CHEBI:50058"/>
        <dbReference type="EC" id="1.8.4.11"/>
    </reaction>
</comment>
<evidence type="ECO:0000256" key="3">
    <source>
        <dbReference type="ARBA" id="ARBA00047806"/>
    </source>
</evidence>
<dbReference type="OrthoDB" id="4174719at2"/>
<evidence type="ECO:0000313" key="8">
    <source>
        <dbReference type="Proteomes" id="UP000216345"/>
    </source>
</evidence>
<keyword evidence="8" id="KW-1185">Reference proteome</keyword>
<keyword evidence="2 5" id="KW-0560">Oxidoreductase</keyword>
<evidence type="ECO:0000256" key="4">
    <source>
        <dbReference type="ARBA" id="ARBA00048782"/>
    </source>
</evidence>
<reference evidence="7 8" key="1">
    <citation type="submission" date="2017-07" db="EMBL/GenBank/DDBJ databases">
        <title>Phylogenetic study on the rhizospheric bacterium Ochrobactrum sp. A44.</title>
        <authorList>
            <person name="Krzyzanowska D.M."/>
            <person name="Ossowicki A."/>
            <person name="Rajewska M."/>
            <person name="Maciag T."/>
            <person name="Kaczynski Z."/>
            <person name="Czerwicka M."/>
            <person name="Jafra S."/>
        </authorList>
    </citation>
    <scope>NUCLEOTIDE SEQUENCE [LARGE SCALE GENOMIC DNA]</scope>
    <source>
        <strain evidence="7 8">PR17</strain>
    </source>
</reference>
<name>A0A256FAC9_9HYPH</name>
<comment type="similarity">
    <text evidence="1 5">Belongs to the MsrA Met sulfoxide reductase family.</text>
</comment>
<dbReference type="EC" id="1.8.4.11" evidence="5"/>
<sequence length="218" mass="23769">MGFLDSYRKKIEMPSQDDALPGRKDAVPTASKHFVSGLPLKGPWPEGLKQIMLGMGCFWGAERLFWQVPGVYVTAVGYAGGTTPNPTYEETCTGLTGHAEVVLVVYDPKVVSLAELLTLFWEEHDPTQGMRQGNDIGTTYRSVIYTFDGADREAVEKSRDTYQAALAARGLGPVTTEIADAPTFYYAEDYHQQYLAKNPNGYCGLRGTGVSCPIPAAS</sequence>
<evidence type="ECO:0000256" key="2">
    <source>
        <dbReference type="ARBA" id="ARBA00023002"/>
    </source>
</evidence>
<dbReference type="FunFam" id="3.30.1060.10:FF:000001">
    <property type="entry name" value="Peptide methionine sulfoxide reductase MsrA"/>
    <property type="match status" value="1"/>
</dbReference>
<dbReference type="NCBIfam" id="TIGR00401">
    <property type="entry name" value="msrA"/>
    <property type="match status" value="1"/>
</dbReference>
<dbReference type="InterPro" id="IPR036509">
    <property type="entry name" value="Met_Sox_Rdtase_MsrA_sf"/>
</dbReference>